<keyword evidence="2" id="KW-1185">Reference proteome</keyword>
<sequence length="59" mass="6558">MDRKKKLAVAMAAVRACLEAEQQGTHPLHADRRRPAVWSMSGRLAQAQLSSLMQVKATR</sequence>
<dbReference type="RefSeq" id="WP_221251279.1">
    <property type="nucleotide sequence ID" value="NZ_AP024355.1"/>
</dbReference>
<organism evidence="1 2">
    <name type="scientific">Desulfuromonas versatilis</name>
    <dbReference type="NCBI Taxonomy" id="2802975"/>
    <lineage>
        <taxon>Bacteria</taxon>
        <taxon>Pseudomonadati</taxon>
        <taxon>Thermodesulfobacteriota</taxon>
        <taxon>Desulfuromonadia</taxon>
        <taxon>Desulfuromonadales</taxon>
        <taxon>Desulfuromonadaceae</taxon>
        <taxon>Desulfuromonas</taxon>
    </lineage>
</organism>
<accession>A0ABN6DUT2</accession>
<dbReference type="Proteomes" id="UP001319827">
    <property type="component" value="Chromosome"/>
</dbReference>
<evidence type="ECO:0000313" key="2">
    <source>
        <dbReference type="Proteomes" id="UP001319827"/>
    </source>
</evidence>
<reference evidence="1 2" key="1">
    <citation type="journal article" date="2016" name="C (Basel)">
        <title>Selective Growth of and Electricity Production by Marine Exoelectrogenic Bacteria in Self-Aggregated Hydrogel of Microbially Reduced Graphene Oxide.</title>
        <authorList>
            <person name="Yoshida N."/>
            <person name="Goto Y."/>
            <person name="Miyata Y."/>
        </authorList>
    </citation>
    <scope>NUCLEOTIDE SEQUENCE [LARGE SCALE GENOMIC DNA]</scope>
    <source>
        <strain evidence="1 2">NIT-T3</strain>
    </source>
</reference>
<name>A0ABN6DUT2_9BACT</name>
<dbReference type="EMBL" id="AP024355">
    <property type="protein sequence ID" value="BCR03837.1"/>
    <property type="molecule type" value="Genomic_DNA"/>
</dbReference>
<proteinExistence type="predicted"/>
<evidence type="ECO:0000313" key="1">
    <source>
        <dbReference type="EMBL" id="BCR03837.1"/>
    </source>
</evidence>
<protein>
    <submittedName>
        <fullName evidence="1">Uncharacterized protein</fullName>
    </submittedName>
</protein>
<reference evidence="1 2" key="2">
    <citation type="journal article" date="2021" name="Int. J. Syst. Evol. Microbiol.">
        <title>Isolation and Polyphasic Characterization of Desulfuromonas versatilis sp. Nov., an Electrogenic Bacteria Capable of Versatile Metabolism Isolated from a Graphene Oxide-Reducing Enrichment Culture.</title>
        <authorList>
            <person name="Xie L."/>
            <person name="Yoshida N."/>
            <person name="Ishii S."/>
            <person name="Meng L."/>
        </authorList>
    </citation>
    <scope>NUCLEOTIDE SEQUENCE [LARGE SCALE GENOMIC DNA]</scope>
    <source>
        <strain evidence="1 2">NIT-T3</strain>
    </source>
</reference>
<gene>
    <name evidence="1" type="ORF">DESUT3_09060</name>
</gene>